<dbReference type="InterPro" id="IPR002869">
    <property type="entry name" value="Pyrv_flavodox_OxRed_cen"/>
</dbReference>
<name>D5EF08_AMICL</name>
<keyword evidence="3" id="KW-0670">Pyruvate</keyword>
<dbReference type="InterPro" id="IPR052554">
    <property type="entry name" value="2-oxoglutarate_synth_KorC"/>
</dbReference>
<proteinExistence type="predicted"/>
<accession>D5EF08</accession>
<dbReference type="STRING" id="572547.Amico_1016"/>
<dbReference type="InterPro" id="IPR019752">
    <property type="entry name" value="Pyrv/ketoisovalerate_OxRed_cat"/>
</dbReference>
<evidence type="ECO:0000313" key="4">
    <source>
        <dbReference type="Proteomes" id="UP000002366"/>
    </source>
</evidence>
<dbReference type="EMBL" id="CP001997">
    <property type="protein sequence ID" value="ADE57140.1"/>
    <property type="molecule type" value="Genomic_DNA"/>
</dbReference>
<dbReference type="AlphaFoldDB" id="D5EF08"/>
<evidence type="ECO:0000259" key="2">
    <source>
        <dbReference type="Pfam" id="PF01558"/>
    </source>
</evidence>
<dbReference type="Proteomes" id="UP000002366">
    <property type="component" value="Chromosome"/>
</dbReference>
<evidence type="ECO:0000313" key="3">
    <source>
        <dbReference type="EMBL" id="ADE57140.1"/>
    </source>
</evidence>
<reference evidence="3 4" key="1">
    <citation type="journal article" date="2010" name="Stand. Genomic Sci.">
        <title>Complete genome sequence of Aminobacterium colombiense type strain (ALA-1).</title>
        <authorList>
            <person name="Chertkov O."/>
            <person name="Sikorski J."/>
            <person name="Brambilla E."/>
            <person name="Lapidus A."/>
            <person name="Copeland A."/>
            <person name="Glavina Del Rio T."/>
            <person name="Nolan M."/>
            <person name="Lucas S."/>
            <person name="Tice H."/>
            <person name="Cheng J.F."/>
            <person name="Han C."/>
            <person name="Detter J.C."/>
            <person name="Bruce D."/>
            <person name="Tapia R."/>
            <person name="Goodwin L."/>
            <person name="Pitluck S."/>
            <person name="Liolios K."/>
            <person name="Ivanova N."/>
            <person name="Mavromatis K."/>
            <person name="Ovchinnikova G."/>
            <person name="Pati A."/>
            <person name="Chen A."/>
            <person name="Palaniappan K."/>
            <person name="Land M."/>
            <person name="Hauser L."/>
            <person name="Chang Y.J."/>
            <person name="Jeffries C.D."/>
            <person name="Spring S."/>
            <person name="Rohde M."/>
            <person name="Goker M."/>
            <person name="Bristow J."/>
            <person name="Eisen J.A."/>
            <person name="Markowitz V."/>
            <person name="Hugenholtz P."/>
            <person name="Kyrpides N.C."/>
            <person name="Klenk H.P."/>
        </authorList>
    </citation>
    <scope>NUCLEOTIDE SEQUENCE [LARGE SCALE GENOMIC DNA]</scope>
    <source>
        <strain evidence="4">DSM 12261 / ALA-1</strain>
    </source>
</reference>
<dbReference type="PANTHER" id="PTHR42730:SF1">
    <property type="entry name" value="2-OXOGLUTARATE SYNTHASE SUBUNIT KORC"/>
    <property type="match status" value="1"/>
</dbReference>
<dbReference type="RefSeq" id="WP_013048403.1">
    <property type="nucleotide sequence ID" value="NC_014011.1"/>
</dbReference>
<keyword evidence="4" id="KW-1185">Reference proteome</keyword>
<dbReference type="PANTHER" id="PTHR42730">
    <property type="entry name" value="2-OXOGLUTARATE SYNTHASE SUBUNIT KORC"/>
    <property type="match status" value="1"/>
</dbReference>
<dbReference type="HOGENOM" id="CLU_087284_0_1_0"/>
<dbReference type="SUPFAM" id="SSF53323">
    <property type="entry name" value="Pyruvate-ferredoxin oxidoreductase, PFOR, domain III"/>
    <property type="match status" value="1"/>
</dbReference>
<protein>
    <submittedName>
        <fullName evidence="3">Pyruvate/ketoisovalerate oxidoreductase</fullName>
    </submittedName>
</protein>
<dbReference type="Gene3D" id="3.40.920.10">
    <property type="entry name" value="Pyruvate-ferredoxin oxidoreductase, PFOR, domain III"/>
    <property type="match status" value="1"/>
</dbReference>
<dbReference type="KEGG" id="aco:Amico_1016"/>
<evidence type="ECO:0000256" key="1">
    <source>
        <dbReference type="ARBA" id="ARBA00023002"/>
    </source>
</evidence>
<dbReference type="Pfam" id="PF01558">
    <property type="entry name" value="POR"/>
    <property type="match status" value="1"/>
</dbReference>
<keyword evidence="1" id="KW-0560">Oxidoreductase</keyword>
<dbReference type="GO" id="GO:0016903">
    <property type="term" value="F:oxidoreductase activity, acting on the aldehyde or oxo group of donors"/>
    <property type="evidence" value="ECO:0007669"/>
    <property type="project" value="InterPro"/>
</dbReference>
<dbReference type="OrthoDB" id="9789125at2"/>
<gene>
    <name evidence="3" type="ordered locus">Amico_1016</name>
</gene>
<dbReference type="eggNOG" id="COG1014">
    <property type="taxonomic scope" value="Bacteria"/>
</dbReference>
<feature type="domain" description="Pyruvate/ketoisovalerate oxidoreductase catalytic" evidence="2">
    <location>
        <begin position="15"/>
        <end position="178"/>
    </location>
</feature>
<organism evidence="3 4">
    <name type="scientific">Aminobacterium colombiense (strain DSM 12261 / ALA-1)</name>
    <dbReference type="NCBI Taxonomy" id="572547"/>
    <lineage>
        <taxon>Bacteria</taxon>
        <taxon>Thermotogati</taxon>
        <taxon>Synergistota</taxon>
        <taxon>Synergistia</taxon>
        <taxon>Synergistales</taxon>
        <taxon>Aminobacteriaceae</taxon>
        <taxon>Aminobacterium</taxon>
    </lineage>
</organism>
<sequence>MTVKYDRSLIAAGFGGQGVMVLGQLVAYTGIAQGLHVTWIPSYGPEMRGGTANCGVVLSSEEIASPVVAEADAVVIMNQPSLTKFVKSVREGGVLIYNSDLVTYENPRTDIKIIAVPANSVAAELGSDKVANIVALGALVEATGIVEEETCIETIKDKLGKRKPQFLPMNLEAFAKGKEIARKILG</sequence>